<reference evidence="3 4" key="1">
    <citation type="submission" date="2012-08" db="EMBL/GenBank/DDBJ databases">
        <title>Oryza genome evolution.</title>
        <authorList>
            <person name="Wing R.A."/>
        </authorList>
    </citation>
    <scope>NUCLEOTIDE SEQUENCE</scope>
</reference>
<keyword evidence="4" id="KW-1185">Reference proteome</keyword>
<dbReference type="SUPFAM" id="SSF81383">
    <property type="entry name" value="F-box domain"/>
    <property type="match status" value="1"/>
</dbReference>
<dbReference type="InterPro" id="IPR001810">
    <property type="entry name" value="F-box_dom"/>
</dbReference>
<dbReference type="Proteomes" id="UP000032180">
    <property type="component" value="Chromosome 11"/>
</dbReference>
<dbReference type="eggNOG" id="ENOG502RYTW">
    <property type="taxonomic scope" value="Eukaryota"/>
</dbReference>
<proteinExistence type="predicted"/>
<dbReference type="AlphaFoldDB" id="A0A0D9XQ97"/>
<protein>
    <recommendedName>
        <fullName evidence="2">F-box domain-containing protein</fullName>
    </recommendedName>
</protein>
<accession>A0A0D9XQ97</accession>
<dbReference type="InterPro" id="IPR053781">
    <property type="entry name" value="F-box_AtFBL13-like"/>
</dbReference>
<dbReference type="PROSITE" id="PS50181">
    <property type="entry name" value="FBOX"/>
    <property type="match status" value="1"/>
</dbReference>
<evidence type="ECO:0000256" key="1">
    <source>
        <dbReference type="SAM" id="MobiDB-lite"/>
    </source>
</evidence>
<dbReference type="HOGENOM" id="CLU_003068_1_0_1"/>
<dbReference type="PANTHER" id="PTHR34223">
    <property type="entry name" value="OS11G0201299 PROTEIN"/>
    <property type="match status" value="1"/>
</dbReference>
<evidence type="ECO:0000313" key="4">
    <source>
        <dbReference type="Proteomes" id="UP000032180"/>
    </source>
</evidence>
<reference evidence="4" key="2">
    <citation type="submission" date="2013-12" db="EMBL/GenBank/DDBJ databases">
        <authorList>
            <person name="Yu Y."/>
            <person name="Lee S."/>
            <person name="de Baynast K."/>
            <person name="Wissotski M."/>
            <person name="Liu L."/>
            <person name="Talag J."/>
            <person name="Goicoechea J."/>
            <person name="Angelova A."/>
            <person name="Jetty R."/>
            <person name="Kudrna D."/>
            <person name="Golser W."/>
            <person name="Rivera L."/>
            <person name="Zhang J."/>
            <person name="Wing R."/>
        </authorList>
    </citation>
    <scope>NUCLEOTIDE SEQUENCE</scope>
</reference>
<dbReference type="CDD" id="cd22160">
    <property type="entry name" value="F-box_AtFBL13-like"/>
    <property type="match status" value="1"/>
</dbReference>
<dbReference type="EnsemblPlants" id="LPERR11G05840.1">
    <property type="protein sequence ID" value="LPERR11G05840.1"/>
    <property type="gene ID" value="LPERR11G05840"/>
</dbReference>
<sequence>MPTREVGRSLPPSGGGGDEDRLGDLPDGILHHILGFLPAPESVRTCVLARRWRHLWKSATGLRIANLDGGDKLHDFVYHLLLLRGRAPLDTCELKFGGLFDFDYRDRPVILWFRHAVLCEVQVLRLQVSWYGAPLHLDGPPLASRHVVKLELIDVELAHSFLDFSSCPVLEHLEIARCDLSDAKNISSQSLKRLKIIKCDFSCNFRTRIRVPNLLSLCLQDCYYPTPLFEIMPLLVEAFIRVDVLSGDLITLYSDSEKCPHDDCDLCRSNTNCVFLQALLQAQNLVLITYDQEFVFKRDLMRCPTFSNLKTLLLIDCGYVAFDLHGVTGILGHSPVLEKLTLEFSSKVPGHEATNSRCVTSHNH</sequence>
<name>A0A0D9XQ97_9ORYZ</name>
<dbReference type="SUPFAM" id="SSF52047">
    <property type="entry name" value="RNI-like"/>
    <property type="match status" value="1"/>
</dbReference>
<organism evidence="3 4">
    <name type="scientific">Leersia perrieri</name>
    <dbReference type="NCBI Taxonomy" id="77586"/>
    <lineage>
        <taxon>Eukaryota</taxon>
        <taxon>Viridiplantae</taxon>
        <taxon>Streptophyta</taxon>
        <taxon>Embryophyta</taxon>
        <taxon>Tracheophyta</taxon>
        <taxon>Spermatophyta</taxon>
        <taxon>Magnoliopsida</taxon>
        <taxon>Liliopsida</taxon>
        <taxon>Poales</taxon>
        <taxon>Poaceae</taxon>
        <taxon>BOP clade</taxon>
        <taxon>Oryzoideae</taxon>
        <taxon>Oryzeae</taxon>
        <taxon>Oryzinae</taxon>
        <taxon>Leersia</taxon>
    </lineage>
</organism>
<evidence type="ECO:0000313" key="3">
    <source>
        <dbReference type="EnsemblPlants" id="LPERR11G05840.1"/>
    </source>
</evidence>
<dbReference type="STRING" id="77586.A0A0D9XQ97"/>
<feature type="region of interest" description="Disordered" evidence="1">
    <location>
        <begin position="1"/>
        <end position="21"/>
    </location>
</feature>
<dbReference type="Gene3D" id="1.20.1280.50">
    <property type="match status" value="1"/>
</dbReference>
<feature type="domain" description="F-box" evidence="2">
    <location>
        <begin position="19"/>
        <end position="67"/>
    </location>
</feature>
<dbReference type="InterPro" id="IPR053197">
    <property type="entry name" value="F-box_SCFL_complex_component"/>
</dbReference>
<dbReference type="Pfam" id="PF00646">
    <property type="entry name" value="F-box"/>
    <property type="match status" value="1"/>
</dbReference>
<dbReference type="InterPro" id="IPR036047">
    <property type="entry name" value="F-box-like_dom_sf"/>
</dbReference>
<evidence type="ECO:0000259" key="2">
    <source>
        <dbReference type="PROSITE" id="PS50181"/>
    </source>
</evidence>
<dbReference type="PANTHER" id="PTHR34223:SF80">
    <property type="entry name" value="OS11G0205900 PROTEIN"/>
    <property type="match status" value="1"/>
</dbReference>
<dbReference type="Gramene" id="LPERR11G05840.1">
    <property type="protein sequence ID" value="LPERR11G05840.1"/>
    <property type="gene ID" value="LPERR11G05840"/>
</dbReference>
<reference evidence="3" key="3">
    <citation type="submission" date="2015-04" db="UniProtKB">
        <authorList>
            <consortium name="EnsemblPlants"/>
        </authorList>
    </citation>
    <scope>IDENTIFICATION</scope>
</reference>